<gene>
    <name evidence="1" type="ORF">CJ014_24785</name>
</gene>
<accession>A0A2G9WQK1</accession>
<reference evidence="1 2" key="1">
    <citation type="submission" date="2017-08" db="EMBL/GenBank/DDBJ databases">
        <title>Pleomorphomonas carboxidotrophicus sp. nov., a new mesophilic hydrogenogenic carboxidotroph.</title>
        <authorList>
            <person name="Esquivel-Elizondo S."/>
            <person name="Krajmalnik-Brown R."/>
            <person name="Maldonado J."/>
        </authorList>
    </citation>
    <scope>NUCLEOTIDE SEQUENCE [LARGE SCALE GENOMIC DNA]</scope>
    <source>
        <strain evidence="1 2">SVCO-16</strain>
    </source>
</reference>
<keyword evidence="2" id="KW-1185">Reference proteome</keyword>
<organism evidence="1 2">
    <name type="scientific">Pleomorphomonas carboxyditropha</name>
    <dbReference type="NCBI Taxonomy" id="2023338"/>
    <lineage>
        <taxon>Bacteria</taxon>
        <taxon>Pseudomonadati</taxon>
        <taxon>Pseudomonadota</taxon>
        <taxon>Alphaproteobacteria</taxon>
        <taxon>Hyphomicrobiales</taxon>
        <taxon>Pleomorphomonadaceae</taxon>
        <taxon>Pleomorphomonas</taxon>
    </lineage>
</organism>
<proteinExistence type="predicted"/>
<evidence type="ECO:0000313" key="1">
    <source>
        <dbReference type="EMBL" id="PIO96582.1"/>
    </source>
</evidence>
<dbReference type="Proteomes" id="UP000231070">
    <property type="component" value="Unassembled WGS sequence"/>
</dbReference>
<sequence>MTSVKLRGRFSTIHRRNGWPEEFALASQRFGEDWRAAREDDAAAILAVEFIERQCHEEDFEYFVLWAVHGVSFSEMHKRGWGSTAAISAAVFRAAEAAHAIYSGNEKKEPSRFQIEATKLLRELTRD</sequence>
<evidence type="ECO:0000313" key="2">
    <source>
        <dbReference type="Proteomes" id="UP000231070"/>
    </source>
</evidence>
<dbReference type="EMBL" id="NQVN01000030">
    <property type="protein sequence ID" value="PIO96582.1"/>
    <property type="molecule type" value="Genomic_DNA"/>
</dbReference>
<dbReference type="AlphaFoldDB" id="A0A2G9WQK1"/>
<comment type="caution">
    <text evidence="1">The sequence shown here is derived from an EMBL/GenBank/DDBJ whole genome shotgun (WGS) entry which is preliminary data.</text>
</comment>
<name>A0A2G9WQK1_9HYPH</name>
<protein>
    <submittedName>
        <fullName evidence="1">Uncharacterized protein</fullName>
    </submittedName>
</protein>